<dbReference type="EMBL" id="QGLF01000001">
    <property type="protein sequence ID" value="PWR23933.1"/>
    <property type="molecule type" value="Genomic_DNA"/>
</dbReference>
<dbReference type="AlphaFoldDB" id="A0A317EEY2"/>
<accession>A0A317EEY2</accession>
<sequence length="251" mass="27720">MVELSLTRWQMAIREDDGDLAVQIAAEDDVGGLAVTADFILDAITRVACFGALVETLIQPFVYRETPAFCTTLDGLLLENAMLGMVDRAYGVGREGWVSVGESRWDPVLVITPVVLPGGRNDLGFVSSFENHIWPRLWVHGLSMAAIAGYLSYGWSFHQVWSGRPGVKLEEREYKYGVSELAEALTLDGNLSKAGLSLTFTVETKVGSHWRPKGGPLVRDCLLPWELLILRFPEFTSHLPHFRKQGEAGAS</sequence>
<protein>
    <submittedName>
        <fullName evidence="1">Uncharacterized protein</fullName>
    </submittedName>
</protein>
<evidence type="ECO:0000313" key="1">
    <source>
        <dbReference type="EMBL" id="PWR23933.1"/>
    </source>
</evidence>
<proteinExistence type="predicted"/>
<evidence type="ECO:0000313" key="2">
    <source>
        <dbReference type="Proteomes" id="UP000246077"/>
    </source>
</evidence>
<organism evidence="1 2">
    <name type="scientific">Zavarzinia compransoris</name>
    <dbReference type="NCBI Taxonomy" id="1264899"/>
    <lineage>
        <taxon>Bacteria</taxon>
        <taxon>Pseudomonadati</taxon>
        <taxon>Pseudomonadota</taxon>
        <taxon>Alphaproteobacteria</taxon>
        <taxon>Rhodospirillales</taxon>
        <taxon>Zavarziniaceae</taxon>
        <taxon>Zavarzinia</taxon>
    </lineage>
</organism>
<keyword evidence="2" id="KW-1185">Reference proteome</keyword>
<name>A0A317EEY2_9PROT</name>
<dbReference type="Proteomes" id="UP000246077">
    <property type="component" value="Unassembled WGS sequence"/>
</dbReference>
<reference evidence="2" key="1">
    <citation type="submission" date="2018-05" db="EMBL/GenBank/DDBJ databases">
        <title>Zavarzinia sp. HR-AS.</title>
        <authorList>
            <person name="Lee Y."/>
            <person name="Jeon C.O."/>
        </authorList>
    </citation>
    <scope>NUCLEOTIDE SEQUENCE [LARGE SCALE GENOMIC DNA]</scope>
    <source>
        <strain evidence="2">DSM 1231</strain>
    </source>
</reference>
<gene>
    <name evidence="1" type="ORF">DKG75_05120</name>
</gene>
<comment type="caution">
    <text evidence="1">The sequence shown here is derived from an EMBL/GenBank/DDBJ whole genome shotgun (WGS) entry which is preliminary data.</text>
</comment>